<reference evidence="1 2" key="2">
    <citation type="submission" date="2011-11" db="EMBL/GenBank/DDBJ databases">
        <authorList>
            <consortium name="US DOE Joint Genome Institute"/>
            <person name="Lucas S."/>
            <person name="Han J."/>
            <person name="Lapidus A."/>
            <person name="Cheng J.-F."/>
            <person name="Goodwin L."/>
            <person name="Pitluck S."/>
            <person name="Peters L."/>
            <person name="Ovchinnikova G."/>
            <person name="Zhang X."/>
            <person name="Detter J.C."/>
            <person name="Han C."/>
            <person name="Tapia R."/>
            <person name="Land M."/>
            <person name="Hauser L."/>
            <person name="Kyrpides N."/>
            <person name="Ivanova N."/>
            <person name="Pagani I."/>
            <person name="Vogl K."/>
            <person name="Liu Z."/>
            <person name="Overmann J."/>
            <person name="Frigaard N.-U."/>
            <person name="Bryant D."/>
            <person name="Woyke T."/>
        </authorList>
    </citation>
    <scope>NUCLEOTIDE SEQUENCE [LARGE SCALE GENOMIC DNA]</scope>
    <source>
        <strain evidence="1 2">970</strain>
    </source>
</reference>
<protein>
    <submittedName>
        <fullName evidence="1">Late competence development protein ComFB</fullName>
    </submittedName>
</protein>
<dbReference type="eggNOG" id="ENOG5032ZD1">
    <property type="taxonomic scope" value="Bacteria"/>
</dbReference>
<reference evidence="2" key="1">
    <citation type="submission" date="2011-06" db="EMBL/GenBank/DDBJ databases">
        <authorList>
            <consortium name="US DOE Joint Genome Institute (JGI-PGF)"/>
            <person name="Lucas S."/>
            <person name="Han J."/>
            <person name="Lapidus A."/>
            <person name="Cheng J.-F."/>
            <person name="Goodwin L."/>
            <person name="Pitluck S."/>
            <person name="Peters L."/>
            <person name="Land M.L."/>
            <person name="Hauser L."/>
            <person name="Vogl K."/>
            <person name="Liu Z."/>
            <person name="Overmann J."/>
            <person name="Frigaard N.-U."/>
            <person name="Bryant D.A."/>
            <person name="Woyke T.J."/>
        </authorList>
    </citation>
    <scope>NUCLEOTIDE SEQUENCE [LARGE SCALE GENOMIC DNA]</scope>
    <source>
        <strain evidence="2">970</strain>
    </source>
</reference>
<dbReference type="AlphaFoldDB" id="H8YZ37"/>
<dbReference type="Pfam" id="PF10719">
    <property type="entry name" value="ComFB"/>
    <property type="match status" value="1"/>
</dbReference>
<dbReference type="EMBL" id="JH603169">
    <property type="protein sequence ID" value="EIC21964.1"/>
    <property type="molecule type" value="Genomic_DNA"/>
</dbReference>
<dbReference type="STRING" id="631362.Thi970DRAFT_02201"/>
<dbReference type="HOGENOM" id="CLU_163439_0_0_6"/>
<sequence>MPLEEQNDSQQQNYAPPMLSSITNYYEQLVLDELFRISGEAFTQPPDQDLFADIMCLALNQLPARYVRHSIDFSAHTSSSAGREMRQQVAEAVATAVATATRREVGER</sequence>
<evidence type="ECO:0000313" key="1">
    <source>
        <dbReference type="EMBL" id="EIC21964.1"/>
    </source>
</evidence>
<evidence type="ECO:0000313" key="2">
    <source>
        <dbReference type="Proteomes" id="UP000002964"/>
    </source>
</evidence>
<keyword evidence="2" id="KW-1185">Reference proteome</keyword>
<dbReference type="InterPro" id="IPR019657">
    <property type="entry name" value="ComFB"/>
</dbReference>
<name>H8YZ37_9GAMM</name>
<organism evidence="1 2">
    <name type="scientific">Thiorhodovibrio frisius</name>
    <dbReference type="NCBI Taxonomy" id="631362"/>
    <lineage>
        <taxon>Bacteria</taxon>
        <taxon>Pseudomonadati</taxon>
        <taxon>Pseudomonadota</taxon>
        <taxon>Gammaproteobacteria</taxon>
        <taxon>Chromatiales</taxon>
        <taxon>Chromatiaceae</taxon>
        <taxon>Thiorhodovibrio</taxon>
    </lineage>
</organism>
<dbReference type="Proteomes" id="UP000002964">
    <property type="component" value="Unassembled WGS sequence"/>
</dbReference>
<dbReference type="RefSeq" id="WP_009148548.1">
    <property type="nucleotide sequence ID" value="NZ_CP121471.1"/>
</dbReference>
<proteinExistence type="predicted"/>
<gene>
    <name evidence="1" type="ORF">Thi970DRAFT_02201</name>
</gene>
<accession>H8YZ37</accession>